<dbReference type="EMBL" id="AP019303">
    <property type="protein sequence ID" value="BBH07279.1"/>
    <property type="molecule type" value="Genomic_DNA"/>
</dbReference>
<dbReference type="AlphaFoldDB" id="A0A4Y1RSG7"/>
<organism evidence="2">
    <name type="scientific">Prunus dulcis</name>
    <name type="common">Almond</name>
    <name type="synonym">Amygdalus dulcis</name>
    <dbReference type="NCBI Taxonomy" id="3755"/>
    <lineage>
        <taxon>Eukaryota</taxon>
        <taxon>Viridiplantae</taxon>
        <taxon>Streptophyta</taxon>
        <taxon>Embryophyta</taxon>
        <taxon>Tracheophyta</taxon>
        <taxon>Spermatophyta</taxon>
        <taxon>Magnoliopsida</taxon>
        <taxon>eudicotyledons</taxon>
        <taxon>Gunneridae</taxon>
        <taxon>Pentapetalae</taxon>
        <taxon>rosids</taxon>
        <taxon>fabids</taxon>
        <taxon>Rosales</taxon>
        <taxon>Rosaceae</taxon>
        <taxon>Amygdaloideae</taxon>
        <taxon>Amygdaleae</taxon>
        <taxon>Prunus</taxon>
    </lineage>
</organism>
<accession>A0A4Y1RSG7</accession>
<evidence type="ECO:0000313" key="2">
    <source>
        <dbReference type="EMBL" id="BBH07279.1"/>
    </source>
</evidence>
<feature type="region of interest" description="Disordered" evidence="1">
    <location>
        <begin position="1"/>
        <end position="32"/>
    </location>
</feature>
<feature type="compositionally biased region" description="Polar residues" evidence="1">
    <location>
        <begin position="1"/>
        <end position="11"/>
    </location>
</feature>
<sequence length="77" mass="8742">MANPSSSNSKQSKLRHSDDEDPSSSPQLQLNHPFLRRCTCSNNFFKKQLPLHGLASNPNLRRKTSIINRRVRVSIPS</sequence>
<proteinExistence type="predicted"/>
<gene>
    <name evidence="2" type="ORF">Prudu_019159</name>
</gene>
<reference evidence="2" key="1">
    <citation type="journal article" date="2019" name="Science">
        <title>Mutation of a bHLH transcription factor allowed almond domestication.</title>
        <authorList>
            <person name="Sanchez-Perez R."/>
            <person name="Pavan S."/>
            <person name="Mazzeo R."/>
            <person name="Moldovan C."/>
            <person name="Aiese Cigliano R."/>
            <person name="Del Cueto J."/>
            <person name="Ricciardi F."/>
            <person name="Lotti C."/>
            <person name="Ricciardi L."/>
            <person name="Dicenta F."/>
            <person name="Lopez-Marques R.L."/>
            <person name="Lindberg Moller B."/>
        </authorList>
    </citation>
    <scope>NUCLEOTIDE SEQUENCE</scope>
</reference>
<protein>
    <submittedName>
        <fullName evidence="2">Pathogenesis-related thaumatin superfamily protein</fullName>
    </submittedName>
</protein>
<name>A0A4Y1RSG7_PRUDU</name>
<evidence type="ECO:0000256" key="1">
    <source>
        <dbReference type="SAM" id="MobiDB-lite"/>
    </source>
</evidence>